<dbReference type="Pfam" id="PF21175">
    <property type="entry name" value="RecR_C"/>
    <property type="match status" value="1"/>
</dbReference>
<evidence type="ECO:0000256" key="3">
    <source>
        <dbReference type="ARBA" id="ARBA00022771"/>
    </source>
</evidence>
<keyword evidence="4" id="KW-0862">Zinc</keyword>
<dbReference type="HAMAP" id="MF_00017">
    <property type="entry name" value="RecR"/>
    <property type="match status" value="1"/>
</dbReference>
<evidence type="ECO:0000259" key="7">
    <source>
        <dbReference type="PROSITE" id="PS50880"/>
    </source>
</evidence>
<keyword evidence="6" id="KW-0234">DNA repair</keyword>
<proteinExistence type="inferred from homology"/>
<dbReference type="InterPro" id="IPR006171">
    <property type="entry name" value="TOPRIM_dom"/>
</dbReference>
<dbReference type="PROSITE" id="PS01300">
    <property type="entry name" value="RECR"/>
    <property type="match status" value="1"/>
</dbReference>
<evidence type="ECO:0000313" key="8">
    <source>
        <dbReference type="EMBL" id="GAF77494.1"/>
    </source>
</evidence>
<accession>X0S926</accession>
<dbReference type="GO" id="GO:0006281">
    <property type="term" value="P:DNA repair"/>
    <property type="evidence" value="ECO:0007669"/>
    <property type="project" value="UniProtKB-KW"/>
</dbReference>
<dbReference type="SMART" id="SM00493">
    <property type="entry name" value="TOPRIM"/>
    <property type="match status" value="1"/>
</dbReference>
<protein>
    <recommendedName>
        <fullName evidence="7">Toprim domain-containing protein</fullName>
    </recommendedName>
</protein>
<dbReference type="InterPro" id="IPR023627">
    <property type="entry name" value="Rcmb_RecR"/>
</dbReference>
<dbReference type="Gene3D" id="6.10.250.240">
    <property type="match status" value="1"/>
</dbReference>
<reference evidence="8" key="1">
    <citation type="journal article" date="2014" name="Front. Microbiol.">
        <title>High frequency of phylogenetically diverse reductive dehalogenase-homologous genes in deep subseafloor sedimentary metagenomes.</title>
        <authorList>
            <person name="Kawai M."/>
            <person name="Futagami T."/>
            <person name="Toyoda A."/>
            <person name="Takaki Y."/>
            <person name="Nishi S."/>
            <person name="Hori S."/>
            <person name="Arai W."/>
            <person name="Tsubouchi T."/>
            <person name="Morono Y."/>
            <person name="Uchiyama I."/>
            <person name="Ito T."/>
            <person name="Fujiyama A."/>
            <person name="Inagaki F."/>
            <person name="Takami H."/>
        </authorList>
    </citation>
    <scope>NUCLEOTIDE SEQUENCE</scope>
    <source>
        <strain evidence="8">Expedition CK06-06</strain>
    </source>
</reference>
<gene>
    <name evidence="8" type="ORF">S01H1_03428</name>
</gene>
<comment type="caution">
    <text evidence="8">The sequence shown here is derived from an EMBL/GenBank/DDBJ whole genome shotgun (WGS) entry which is preliminary data.</text>
</comment>
<keyword evidence="2" id="KW-0227">DNA damage</keyword>
<dbReference type="Gene3D" id="1.10.8.420">
    <property type="entry name" value="RecR Domain 1"/>
    <property type="match status" value="1"/>
</dbReference>
<dbReference type="CDD" id="cd01025">
    <property type="entry name" value="TOPRIM_recR"/>
    <property type="match status" value="1"/>
</dbReference>
<dbReference type="GO" id="GO:0006310">
    <property type="term" value="P:DNA recombination"/>
    <property type="evidence" value="ECO:0007669"/>
    <property type="project" value="UniProtKB-KW"/>
</dbReference>
<organism evidence="8">
    <name type="scientific">marine sediment metagenome</name>
    <dbReference type="NCBI Taxonomy" id="412755"/>
    <lineage>
        <taxon>unclassified sequences</taxon>
        <taxon>metagenomes</taxon>
        <taxon>ecological metagenomes</taxon>
    </lineage>
</organism>
<evidence type="ECO:0000256" key="1">
    <source>
        <dbReference type="ARBA" id="ARBA00022723"/>
    </source>
</evidence>
<dbReference type="InterPro" id="IPR015967">
    <property type="entry name" value="Rcmb_RecR_Znf"/>
</dbReference>
<dbReference type="Pfam" id="PF02132">
    <property type="entry name" value="RecR_ZnF"/>
    <property type="match status" value="1"/>
</dbReference>
<dbReference type="Gene3D" id="3.40.1360.10">
    <property type="match status" value="1"/>
</dbReference>
<dbReference type="Pfam" id="PF21176">
    <property type="entry name" value="RecR_HhH"/>
    <property type="match status" value="1"/>
</dbReference>
<dbReference type="GO" id="GO:0003677">
    <property type="term" value="F:DNA binding"/>
    <property type="evidence" value="ECO:0007669"/>
    <property type="project" value="InterPro"/>
</dbReference>
<dbReference type="GO" id="GO:0008270">
    <property type="term" value="F:zinc ion binding"/>
    <property type="evidence" value="ECO:0007669"/>
    <property type="project" value="UniProtKB-KW"/>
</dbReference>
<dbReference type="PROSITE" id="PS50880">
    <property type="entry name" value="TOPRIM"/>
    <property type="match status" value="1"/>
</dbReference>
<evidence type="ECO:0000256" key="5">
    <source>
        <dbReference type="ARBA" id="ARBA00023172"/>
    </source>
</evidence>
<dbReference type="AlphaFoldDB" id="X0S926"/>
<dbReference type="EMBL" id="BARS01001870">
    <property type="protein sequence ID" value="GAF77494.1"/>
    <property type="molecule type" value="Genomic_DNA"/>
</dbReference>
<dbReference type="InterPro" id="IPR000093">
    <property type="entry name" value="DNA_Rcmb_RecR"/>
</dbReference>
<sequence length="199" mass="22363">MPLYIKSVENLINEFRKLPAIGPKSARRIVYYLLKLPPGKIENFAKSLIDMKDKVKFCTLCRNLSEDEICHICKDQSRDTTKICIVEEVGDIILLEKTGQYQGLYHVLGGLLSPIENIGPDELRIPKLMERVRENDVNEVIVALNPTVEGESTAMYIKKQLTSRGVKTTMLASGLPVGGDLEYADEITIGRALSDRREI</sequence>
<dbReference type="InterPro" id="IPR034137">
    <property type="entry name" value="TOPRIM_RecR"/>
</dbReference>
<dbReference type="Pfam" id="PF13662">
    <property type="entry name" value="Toprim_4"/>
    <property type="match status" value="1"/>
</dbReference>
<keyword evidence="3" id="KW-0863">Zinc-finger</keyword>
<name>X0S926_9ZZZZ</name>
<dbReference type="PANTHER" id="PTHR30446:SF0">
    <property type="entry name" value="RECOMBINATION PROTEIN RECR"/>
    <property type="match status" value="1"/>
</dbReference>
<keyword evidence="1" id="KW-0479">Metal-binding</keyword>
<feature type="domain" description="Toprim" evidence="7">
    <location>
        <begin position="81"/>
        <end position="176"/>
    </location>
</feature>
<keyword evidence="5" id="KW-0233">DNA recombination</keyword>
<evidence type="ECO:0000256" key="6">
    <source>
        <dbReference type="ARBA" id="ARBA00023204"/>
    </source>
</evidence>
<dbReference type="NCBIfam" id="TIGR00615">
    <property type="entry name" value="recR"/>
    <property type="match status" value="1"/>
</dbReference>
<dbReference type="SUPFAM" id="SSF111304">
    <property type="entry name" value="Recombination protein RecR"/>
    <property type="match status" value="1"/>
</dbReference>
<dbReference type="PANTHER" id="PTHR30446">
    <property type="entry name" value="RECOMBINATION PROTEIN RECR"/>
    <property type="match status" value="1"/>
</dbReference>
<evidence type="ECO:0000256" key="4">
    <source>
        <dbReference type="ARBA" id="ARBA00022833"/>
    </source>
</evidence>
<evidence type="ECO:0000256" key="2">
    <source>
        <dbReference type="ARBA" id="ARBA00022763"/>
    </source>
</evidence>